<dbReference type="Proteomes" id="UP000292136">
    <property type="component" value="Unassembled WGS sequence"/>
</dbReference>
<evidence type="ECO:0000256" key="3">
    <source>
        <dbReference type="ARBA" id="ARBA00023125"/>
    </source>
</evidence>
<dbReference type="PROSITE" id="PS50931">
    <property type="entry name" value="HTH_LYSR"/>
    <property type="match status" value="1"/>
</dbReference>
<comment type="similarity">
    <text evidence="1">Belongs to the LysR transcriptional regulatory family.</text>
</comment>
<feature type="domain" description="HTH lysR-type" evidence="5">
    <location>
        <begin position="1"/>
        <end position="59"/>
    </location>
</feature>
<evidence type="ECO:0000313" key="6">
    <source>
        <dbReference type="EMBL" id="RZT76253.1"/>
    </source>
</evidence>
<dbReference type="InterPro" id="IPR005119">
    <property type="entry name" value="LysR_subst-bd"/>
</dbReference>
<dbReference type="EMBL" id="SHKM01000002">
    <property type="protein sequence ID" value="RZT76253.1"/>
    <property type="molecule type" value="Genomic_DNA"/>
</dbReference>
<evidence type="ECO:0000256" key="4">
    <source>
        <dbReference type="ARBA" id="ARBA00023163"/>
    </source>
</evidence>
<keyword evidence="2" id="KW-0805">Transcription regulation</keyword>
<evidence type="ECO:0000256" key="1">
    <source>
        <dbReference type="ARBA" id="ARBA00009437"/>
    </source>
</evidence>
<gene>
    <name evidence="6" type="ORF">EV678_2127</name>
</gene>
<dbReference type="Pfam" id="PF03466">
    <property type="entry name" value="LysR_substrate"/>
    <property type="match status" value="1"/>
</dbReference>
<organism evidence="6 7">
    <name type="scientific">Azospira oryzae</name>
    <dbReference type="NCBI Taxonomy" id="146939"/>
    <lineage>
        <taxon>Bacteria</taxon>
        <taxon>Pseudomonadati</taxon>
        <taxon>Pseudomonadota</taxon>
        <taxon>Betaproteobacteria</taxon>
        <taxon>Rhodocyclales</taxon>
        <taxon>Rhodocyclaceae</taxon>
        <taxon>Azospira</taxon>
    </lineage>
</organism>
<dbReference type="Gene3D" id="1.10.10.10">
    <property type="entry name" value="Winged helix-like DNA-binding domain superfamily/Winged helix DNA-binding domain"/>
    <property type="match status" value="1"/>
</dbReference>
<accession>A0ABY0IM25</accession>
<keyword evidence="7" id="KW-1185">Reference proteome</keyword>
<dbReference type="InterPro" id="IPR058163">
    <property type="entry name" value="LysR-type_TF_proteobact-type"/>
</dbReference>
<dbReference type="SUPFAM" id="SSF53850">
    <property type="entry name" value="Periplasmic binding protein-like II"/>
    <property type="match status" value="1"/>
</dbReference>
<dbReference type="SUPFAM" id="SSF46785">
    <property type="entry name" value="Winged helix' DNA-binding domain"/>
    <property type="match status" value="1"/>
</dbReference>
<dbReference type="InterPro" id="IPR036388">
    <property type="entry name" value="WH-like_DNA-bd_sf"/>
</dbReference>
<dbReference type="Gene3D" id="3.40.190.290">
    <property type="match status" value="1"/>
</dbReference>
<dbReference type="CDD" id="cd08422">
    <property type="entry name" value="PBP2_CrgA_like"/>
    <property type="match status" value="1"/>
</dbReference>
<dbReference type="PANTHER" id="PTHR30537:SF5">
    <property type="entry name" value="HTH-TYPE TRANSCRIPTIONAL ACTIVATOR TTDR-RELATED"/>
    <property type="match status" value="1"/>
</dbReference>
<dbReference type="Pfam" id="PF00126">
    <property type="entry name" value="HTH_1"/>
    <property type="match status" value="1"/>
</dbReference>
<evidence type="ECO:0000256" key="2">
    <source>
        <dbReference type="ARBA" id="ARBA00023015"/>
    </source>
</evidence>
<dbReference type="RefSeq" id="WP_130459508.1">
    <property type="nucleotide sequence ID" value="NZ_SHKM01000002.1"/>
</dbReference>
<comment type="caution">
    <text evidence="6">The sequence shown here is derived from an EMBL/GenBank/DDBJ whole genome shotgun (WGS) entry which is preliminary data.</text>
</comment>
<reference evidence="6 7" key="1">
    <citation type="submission" date="2019-02" db="EMBL/GenBank/DDBJ databases">
        <title>Genomic Encyclopedia of Type Strains, Phase IV (KMG-IV): sequencing the most valuable type-strain genomes for metagenomic binning, comparative biology and taxonomic classification.</title>
        <authorList>
            <person name="Goeker M."/>
        </authorList>
    </citation>
    <scope>NUCLEOTIDE SEQUENCE [LARGE SCALE GENOMIC DNA]</scope>
    <source>
        <strain evidence="6 7">DSM 21223</strain>
    </source>
</reference>
<keyword evidence="3" id="KW-0238">DNA-binding</keyword>
<dbReference type="InterPro" id="IPR036390">
    <property type="entry name" value="WH_DNA-bd_sf"/>
</dbReference>
<dbReference type="PANTHER" id="PTHR30537">
    <property type="entry name" value="HTH-TYPE TRANSCRIPTIONAL REGULATOR"/>
    <property type="match status" value="1"/>
</dbReference>
<protein>
    <submittedName>
        <fullName evidence="6">LysR family transcriptional regulator</fullName>
    </submittedName>
</protein>
<dbReference type="InterPro" id="IPR000847">
    <property type="entry name" value="LysR_HTH_N"/>
</dbReference>
<sequence>MAWLPSWHSFLKVVESGSMAAAARQLDCTRAQVSKQIGDLERSLGQRLFERATRRLSLTPAGEVFLQHARRALEAVDSAELALRHLGETPQGVLRISATLAFGRRYIAPLLPSMVEKYPGLECELVLTDQLVDLVADRIDLALRLTKAPPEDAVARPLLQLERHLCAAPAYLAAHGAPQTPQDLPLHRCFSYLFTDDGHWRLTDREGAEIRVPIHSPLRYNNLECLEDAILAGQGIGILPDFLCAPALADGRLIRVLPDHEPQVRFGRHLYACYTPSRIRLPKVKVFLAELEAALTPVPPWRQERK</sequence>
<name>A0ABY0IM25_9RHOO</name>
<proteinExistence type="inferred from homology"/>
<evidence type="ECO:0000259" key="5">
    <source>
        <dbReference type="PROSITE" id="PS50931"/>
    </source>
</evidence>
<evidence type="ECO:0000313" key="7">
    <source>
        <dbReference type="Proteomes" id="UP000292136"/>
    </source>
</evidence>
<keyword evidence="4" id="KW-0804">Transcription</keyword>